<keyword evidence="2 4" id="KW-0689">Ribosomal protein</keyword>
<dbReference type="Pfam" id="PF00829">
    <property type="entry name" value="Ribosomal_L21p"/>
    <property type="match status" value="1"/>
</dbReference>
<dbReference type="GO" id="GO:1990904">
    <property type="term" value="C:ribonucleoprotein complex"/>
    <property type="evidence" value="ECO:0007669"/>
    <property type="project" value="UniProtKB-KW"/>
</dbReference>
<sequence>MFAVIKTGGKQYKVAADDLLKVEKLDADAGSSVTFDEVLMVGNDTETTIGAPTVDGATVVAEVVEQARDRKIIIFKKRRRQNSRRRNGHRQSFTLLKVTDILTGGAKPAKKAAPAKAAPVEDAKDSAASAADSGADDLKKLDGAGPAAVKKLNEAGITTFAQIAAMSADDVARVEEETGLKGKFERGNWVVQARELAGN</sequence>
<dbReference type="GO" id="GO:0006412">
    <property type="term" value="P:translation"/>
    <property type="evidence" value="ECO:0007669"/>
    <property type="project" value="UniProtKB-UniRule"/>
</dbReference>
<dbReference type="InterPro" id="IPR036164">
    <property type="entry name" value="bL21-like_sf"/>
</dbReference>
<evidence type="ECO:0000313" key="8">
    <source>
        <dbReference type="Proteomes" id="UP000320593"/>
    </source>
</evidence>
<evidence type="ECO:0000313" key="7">
    <source>
        <dbReference type="EMBL" id="TWI87144.1"/>
    </source>
</evidence>
<evidence type="ECO:0000256" key="2">
    <source>
        <dbReference type="ARBA" id="ARBA00022980"/>
    </source>
</evidence>
<dbReference type="GO" id="GO:0005737">
    <property type="term" value="C:cytoplasm"/>
    <property type="evidence" value="ECO:0007669"/>
    <property type="project" value="UniProtKB-ARBA"/>
</dbReference>
<name>A0A562T236_9HYPH</name>
<evidence type="ECO:0000256" key="4">
    <source>
        <dbReference type="HAMAP-Rule" id="MF_01363"/>
    </source>
</evidence>
<evidence type="ECO:0000256" key="6">
    <source>
        <dbReference type="SAM" id="MobiDB-lite"/>
    </source>
</evidence>
<comment type="similarity">
    <text evidence="1 4 5">Belongs to the bacterial ribosomal protein bL21 family.</text>
</comment>
<dbReference type="RefSeq" id="WP_145343490.1">
    <property type="nucleotide sequence ID" value="NZ_SMLY01000076.1"/>
</dbReference>
<comment type="caution">
    <text evidence="7">The sequence shown here is derived from an EMBL/GenBank/DDBJ whole genome shotgun (WGS) entry which is preliminary data.</text>
</comment>
<reference evidence="7 8" key="1">
    <citation type="submission" date="2019-07" db="EMBL/GenBank/DDBJ databases">
        <title>Genomic Encyclopedia of Archaeal and Bacterial Type Strains, Phase II (KMG-II): from individual species to whole genera.</title>
        <authorList>
            <person name="Goeker M."/>
        </authorList>
    </citation>
    <scope>NUCLEOTIDE SEQUENCE [LARGE SCALE GENOMIC DNA]</scope>
    <source>
        <strain evidence="7 8">ATCC BAA-252</strain>
    </source>
</reference>
<dbReference type="Gene3D" id="1.10.150.20">
    <property type="entry name" value="5' to 3' exonuclease, C-terminal subdomain"/>
    <property type="match status" value="1"/>
</dbReference>
<dbReference type="PANTHER" id="PTHR21349:SF0">
    <property type="entry name" value="LARGE RIBOSOMAL SUBUNIT PROTEIN BL21M"/>
    <property type="match status" value="1"/>
</dbReference>
<comment type="function">
    <text evidence="4 5">This protein binds to 23S rRNA in the presence of protein L20.</text>
</comment>
<keyword evidence="3 4" id="KW-0687">Ribonucleoprotein</keyword>
<dbReference type="AlphaFoldDB" id="A0A562T236"/>
<dbReference type="HAMAP" id="MF_01363">
    <property type="entry name" value="Ribosomal_bL21"/>
    <property type="match status" value="1"/>
</dbReference>
<dbReference type="GO" id="GO:0003735">
    <property type="term" value="F:structural constituent of ribosome"/>
    <property type="evidence" value="ECO:0007669"/>
    <property type="project" value="InterPro"/>
</dbReference>
<comment type="subunit">
    <text evidence="4">Part of the 50S ribosomal subunit. Contacts protein L20.</text>
</comment>
<dbReference type="InterPro" id="IPR001787">
    <property type="entry name" value="Ribosomal_bL21"/>
</dbReference>
<gene>
    <name evidence="4" type="primary">rplU</name>
    <name evidence="7" type="ORF">JM93_02382</name>
</gene>
<dbReference type="PANTHER" id="PTHR21349">
    <property type="entry name" value="50S RIBOSOMAL PROTEIN L21"/>
    <property type="match status" value="1"/>
</dbReference>
<keyword evidence="4 5" id="KW-0699">rRNA-binding</keyword>
<keyword evidence="4 5" id="KW-0694">RNA-binding</keyword>
<dbReference type="NCBIfam" id="TIGR00061">
    <property type="entry name" value="L21"/>
    <property type="match status" value="1"/>
</dbReference>
<evidence type="ECO:0000256" key="3">
    <source>
        <dbReference type="ARBA" id="ARBA00023274"/>
    </source>
</evidence>
<dbReference type="Proteomes" id="UP000320593">
    <property type="component" value="Unassembled WGS sequence"/>
</dbReference>
<dbReference type="GO" id="GO:0005840">
    <property type="term" value="C:ribosome"/>
    <property type="evidence" value="ECO:0007669"/>
    <property type="project" value="UniProtKB-KW"/>
</dbReference>
<accession>A0A562T236</accession>
<feature type="region of interest" description="Disordered" evidence="6">
    <location>
        <begin position="108"/>
        <end position="131"/>
    </location>
</feature>
<evidence type="ECO:0000256" key="1">
    <source>
        <dbReference type="ARBA" id="ARBA00008563"/>
    </source>
</evidence>
<dbReference type="OrthoDB" id="9813334at2"/>
<dbReference type="GO" id="GO:0019843">
    <property type="term" value="F:rRNA binding"/>
    <property type="evidence" value="ECO:0007669"/>
    <property type="project" value="UniProtKB-UniRule"/>
</dbReference>
<dbReference type="InterPro" id="IPR028909">
    <property type="entry name" value="bL21-like"/>
</dbReference>
<proteinExistence type="inferred from homology"/>
<organism evidence="7 8">
    <name type="scientific">Roseibium hamelinense</name>
    <dbReference type="NCBI Taxonomy" id="150831"/>
    <lineage>
        <taxon>Bacteria</taxon>
        <taxon>Pseudomonadati</taxon>
        <taxon>Pseudomonadota</taxon>
        <taxon>Alphaproteobacteria</taxon>
        <taxon>Hyphomicrobiales</taxon>
        <taxon>Stappiaceae</taxon>
        <taxon>Roseibium</taxon>
    </lineage>
</organism>
<keyword evidence="8" id="KW-1185">Reference proteome</keyword>
<dbReference type="EMBL" id="VLLF01000005">
    <property type="protein sequence ID" value="TWI87144.1"/>
    <property type="molecule type" value="Genomic_DNA"/>
</dbReference>
<protein>
    <recommendedName>
        <fullName evidence="4">Large ribosomal subunit protein bL21</fullName>
    </recommendedName>
</protein>
<dbReference type="SUPFAM" id="SSF141091">
    <property type="entry name" value="L21p-like"/>
    <property type="match status" value="1"/>
</dbReference>
<evidence type="ECO:0000256" key="5">
    <source>
        <dbReference type="RuleBase" id="RU000562"/>
    </source>
</evidence>